<dbReference type="Proteomes" id="UP001602322">
    <property type="component" value="Unassembled WGS sequence"/>
</dbReference>
<reference evidence="1 2" key="1">
    <citation type="submission" date="2024-10" db="EMBL/GenBank/DDBJ databases">
        <title>The Natural Products Discovery Center: Release of the First 8490 Sequenced Strains for Exploring Actinobacteria Biosynthetic Diversity.</title>
        <authorList>
            <person name="Kalkreuter E."/>
            <person name="Kautsar S.A."/>
            <person name="Yang D."/>
            <person name="Bader C.D."/>
            <person name="Teijaro C.N."/>
            <person name="Fluegel L."/>
            <person name="Davis C.M."/>
            <person name="Simpson J.R."/>
            <person name="Lauterbach L."/>
            <person name="Steele A.D."/>
            <person name="Gui C."/>
            <person name="Meng S."/>
            <person name="Li G."/>
            <person name="Viehrig K."/>
            <person name="Ye F."/>
            <person name="Su P."/>
            <person name="Kiefer A.F."/>
            <person name="Nichols A."/>
            <person name="Cepeda A.J."/>
            <person name="Yan W."/>
            <person name="Fan B."/>
            <person name="Jiang Y."/>
            <person name="Adhikari A."/>
            <person name="Zheng C.-J."/>
            <person name="Schuster L."/>
            <person name="Cowan T.M."/>
            <person name="Smanski M.J."/>
            <person name="Chevrette M.G."/>
            <person name="De Carvalho L.P.S."/>
            <person name="Shen B."/>
        </authorList>
    </citation>
    <scope>NUCLEOTIDE SEQUENCE [LARGE SCALE GENOMIC DNA]</scope>
    <source>
        <strain evidence="1 2">NPDC012540</strain>
    </source>
</reference>
<accession>A0ABW6XF85</accession>
<proteinExistence type="predicted"/>
<gene>
    <name evidence="1" type="ORF">ACFY8O_31345</name>
</gene>
<name>A0ABW6XF85_9ACTN</name>
<protein>
    <submittedName>
        <fullName evidence="1">Uncharacterized protein</fullName>
    </submittedName>
</protein>
<sequence length="52" mass="5886">MDIVQQQMLDSFRAARQGVAPPPLPGTHDREVLRSIRARIRAWTATHRPPLA</sequence>
<dbReference type="RefSeq" id="WP_167526234.1">
    <property type="nucleotide sequence ID" value="NZ_JBIBEG010000012.1"/>
</dbReference>
<dbReference type="EMBL" id="JBIBEG010000012">
    <property type="protein sequence ID" value="MFF5900389.1"/>
    <property type="molecule type" value="Genomic_DNA"/>
</dbReference>
<comment type="caution">
    <text evidence="1">The sequence shown here is derived from an EMBL/GenBank/DDBJ whole genome shotgun (WGS) entry which is preliminary data.</text>
</comment>
<organism evidence="1 2">
    <name type="scientific">Streptomyces argenteolus</name>
    <dbReference type="NCBI Taxonomy" id="67274"/>
    <lineage>
        <taxon>Bacteria</taxon>
        <taxon>Bacillati</taxon>
        <taxon>Actinomycetota</taxon>
        <taxon>Actinomycetes</taxon>
        <taxon>Kitasatosporales</taxon>
        <taxon>Streptomycetaceae</taxon>
        <taxon>Streptomyces</taxon>
    </lineage>
</organism>
<evidence type="ECO:0000313" key="1">
    <source>
        <dbReference type="EMBL" id="MFF5900389.1"/>
    </source>
</evidence>
<evidence type="ECO:0000313" key="2">
    <source>
        <dbReference type="Proteomes" id="UP001602322"/>
    </source>
</evidence>
<keyword evidence="2" id="KW-1185">Reference proteome</keyword>